<proteinExistence type="predicted"/>
<evidence type="ECO:0000313" key="2">
    <source>
        <dbReference type="Proteomes" id="UP000784294"/>
    </source>
</evidence>
<name>A0A448WF98_9PLAT</name>
<accession>A0A448WF98</accession>
<reference evidence="1" key="1">
    <citation type="submission" date="2018-11" db="EMBL/GenBank/DDBJ databases">
        <authorList>
            <consortium name="Pathogen Informatics"/>
        </authorList>
    </citation>
    <scope>NUCLEOTIDE SEQUENCE</scope>
</reference>
<dbReference type="AlphaFoldDB" id="A0A448WF98"/>
<dbReference type="Proteomes" id="UP000784294">
    <property type="component" value="Unassembled WGS sequence"/>
</dbReference>
<gene>
    <name evidence="1" type="ORF">PXEA_LOCUS3603</name>
</gene>
<evidence type="ECO:0000313" key="1">
    <source>
        <dbReference type="EMBL" id="VEL10163.1"/>
    </source>
</evidence>
<sequence>MGYCSHLIRRLSQQFCQPFTPRPISSILVIIGAFPNLSASRGLCGFGDLGLAQLFGSVKLSRRRCLGLPHVEKVARLAQQHSCFYDSLERVALEMSELEVCESPQPRLETIIAFSYKTEHCFGVGVHSDAWFSVSNSLHD</sequence>
<comment type="caution">
    <text evidence="1">The sequence shown here is derived from an EMBL/GenBank/DDBJ whole genome shotgun (WGS) entry which is preliminary data.</text>
</comment>
<dbReference type="EMBL" id="CAAALY010008221">
    <property type="protein sequence ID" value="VEL10163.1"/>
    <property type="molecule type" value="Genomic_DNA"/>
</dbReference>
<organism evidence="1 2">
    <name type="scientific">Protopolystoma xenopodis</name>
    <dbReference type="NCBI Taxonomy" id="117903"/>
    <lineage>
        <taxon>Eukaryota</taxon>
        <taxon>Metazoa</taxon>
        <taxon>Spiralia</taxon>
        <taxon>Lophotrochozoa</taxon>
        <taxon>Platyhelminthes</taxon>
        <taxon>Monogenea</taxon>
        <taxon>Polyopisthocotylea</taxon>
        <taxon>Polystomatidea</taxon>
        <taxon>Polystomatidae</taxon>
        <taxon>Protopolystoma</taxon>
    </lineage>
</organism>
<protein>
    <submittedName>
        <fullName evidence="1">Uncharacterized protein</fullName>
    </submittedName>
</protein>
<keyword evidence="2" id="KW-1185">Reference proteome</keyword>